<dbReference type="EMBL" id="VSRR010001165">
    <property type="protein sequence ID" value="MPC23090.1"/>
    <property type="molecule type" value="Genomic_DNA"/>
</dbReference>
<protein>
    <submittedName>
        <fullName evidence="1">Uncharacterized protein</fullName>
    </submittedName>
</protein>
<evidence type="ECO:0000313" key="2">
    <source>
        <dbReference type="Proteomes" id="UP000324222"/>
    </source>
</evidence>
<keyword evidence="2" id="KW-1185">Reference proteome</keyword>
<sequence>MFSEVITDFNNKFIAPPEPLNKAVPRTQSLLCPMPPFHHGILTSLHLHIISQVSVGPPRQAASTQHTCLTLIQLPSQVLIFIIVEVHAISFVEPVLVQDPIHIQEAHIALLSQSFHLHLQEILAVHPVCLSSHSHTVLLLMGTAGPPPQQQSSCLQLL</sequence>
<comment type="caution">
    <text evidence="1">The sequence shown here is derived from an EMBL/GenBank/DDBJ whole genome shotgun (WGS) entry which is preliminary data.</text>
</comment>
<proteinExistence type="predicted"/>
<evidence type="ECO:0000313" key="1">
    <source>
        <dbReference type="EMBL" id="MPC23090.1"/>
    </source>
</evidence>
<accession>A0A5B7DNL4</accession>
<name>A0A5B7DNL4_PORTR</name>
<dbReference type="Proteomes" id="UP000324222">
    <property type="component" value="Unassembled WGS sequence"/>
</dbReference>
<reference evidence="1 2" key="1">
    <citation type="submission" date="2019-05" db="EMBL/GenBank/DDBJ databases">
        <title>Another draft genome of Portunus trituberculatus and its Hox gene families provides insights of decapod evolution.</title>
        <authorList>
            <person name="Jeong J.-H."/>
            <person name="Song I."/>
            <person name="Kim S."/>
            <person name="Choi T."/>
            <person name="Kim D."/>
            <person name="Ryu S."/>
            <person name="Kim W."/>
        </authorList>
    </citation>
    <scope>NUCLEOTIDE SEQUENCE [LARGE SCALE GENOMIC DNA]</scope>
    <source>
        <tissue evidence="1">Muscle</tissue>
    </source>
</reference>
<gene>
    <name evidence="1" type="ORF">E2C01_016128</name>
</gene>
<dbReference type="AlphaFoldDB" id="A0A5B7DNL4"/>
<organism evidence="1 2">
    <name type="scientific">Portunus trituberculatus</name>
    <name type="common">Swimming crab</name>
    <name type="synonym">Neptunus trituberculatus</name>
    <dbReference type="NCBI Taxonomy" id="210409"/>
    <lineage>
        <taxon>Eukaryota</taxon>
        <taxon>Metazoa</taxon>
        <taxon>Ecdysozoa</taxon>
        <taxon>Arthropoda</taxon>
        <taxon>Crustacea</taxon>
        <taxon>Multicrustacea</taxon>
        <taxon>Malacostraca</taxon>
        <taxon>Eumalacostraca</taxon>
        <taxon>Eucarida</taxon>
        <taxon>Decapoda</taxon>
        <taxon>Pleocyemata</taxon>
        <taxon>Brachyura</taxon>
        <taxon>Eubrachyura</taxon>
        <taxon>Portunoidea</taxon>
        <taxon>Portunidae</taxon>
        <taxon>Portuninae</taxon>
        <taxon>Portunus</taxon>
    </lineage>
</organism>